<dbReference type="NCBIfam" id="TIGR01200">
    <property type="entry name" value="GLPGLI"/>
    <property type="match status" value="1"/>
</dbReference>
<evidence type="ECO:0000313" key="1">
    <source>
        <dbReference type="EMBL" id="PZV83592.1"/>
    </source>
</evidence>
<dbReference type="Proteomes" id="UP000248917">
    <property type="component" value="Unassembled WGS sequence"/>
</dbReference>
<reference evidence="1 2" key="1">
    <citation type="submission" date="2018-06" db="EMBL/GenBank/DDBJ databases">
        <title>Genomic Encyclopedia of Archaeal and Bacterial Type Strains, Phase II (KMG-II): from individual species to whole genera.</title>
        <authorList>
            <person name="Goeker M."/>
        </authorList>
    </citation>
    <scope>NUCLEOTIDE SEQUENCE [LARGE SCALE GENOMIC DNA]</scope>
    <source>
        <strain evidence="1 2">T4</strain>
    </source>
</reference>
<organism evidence="1 2">
    <name type="scientific">Algoriphagus aquaeductus</name>
    <dbReference type="NCBI Taxonomy" id="475299"/>
    <lineage>
        <taxon>Bacteria</taxon>
        <taxon>Pseudomonadati</taxon>
        <taxon>Bacteroidota</taxon>
        <taxon>Cytophagia</taxon>
        <taxon>Cytophagales</taxon>
        <taxon>Cyclobacteriaceae</taxon>
        <taxon>Algoriphagus</taxon>
    </lineage>
</organism>
<name>A0A326RYV2_9BACT</name>
<comment type="caution">
    <text evidence="1">The sequence shown here is derived from an EMBL/GenBank/DDBJ whole genome shotgun (WGS) entry which is preliminary data.</text>
</comment>
<sequence>MIAKILFPLCFLIFCFQAVFSQQLSGRVIYRASNQIMIRIDSTDMSPDEIAEAHEIMQKPWQRDFILTFSKTESNWRQIETLDGASSPSADQGLTISLSGNGNEILYKNLANTRYVQEQEFMGKEFLIQDDLEPINWQLMNETKRIGDYMAQKAIFNRLVEVHRFSSEMVEMESGQDTLQIEAWFTPDIPVSHGPENYYGLPGLILEIHNGGKSNYFQKIELNPDSDQIVIQTPKRGKIVTRKAFEAMQEESIKQMNNRYQGKQGEGSKIRIGG</sequence>
<keyword evidence="2" id="KW-1185">Reference proteome</keyword>
<protein>
    <submittedName>
        <fullName evidence="1">GLPGLI family protein</fullName>
    </submittedName>
</protein>
<accession>A0A326RYV2</accession>
<dbReference type="InterPro" id="IPR005901">
    <property type="entry name" value="GLPGLI"/>
</dbReference>
<dbReference type="RefSeq" id="WP_111392827.1">
    <property type="nucleotide sequence ID" value="NZ_QKTX01000006.1"/>
</dbReference>
<dbReference type="Pfam" id="PF09697">
    <property type="entry name" value="Porph_ging"/>
    <property type="match status" value="1"/>
</dbReference>
<evidence type="ECO:0000313" key="2">
    <source>
        <dbReference type="Proteomes" id="UP000248917"/>
    </source>
</evidence>
<gene>
    <name evidence="1" type="ORF">CLV31_106209</name>
</gene>
<dbReference type="OrthoDB" id="1440774at2"/>
<dbReference type="AlphaFoldDB" id="A0A326RYV2"/>
<dbReference type="EMBL" id="QKTX01000006">
    <property type="protein sequence ID" value="PZV83592.1"/>
    <property type="molecule type" value="Genomic_DNA"/>
</dbReference>
<proteinExistence type="predicted"/>